<dbReference type="EMBL" id="BMFV01000001">
    <property type="protein sequence ID" value="GGH74081.1"/>
    <property type="molecule type" value="Genomic_DNA"/>
</dbReference>
<dbReference type="InterPro" id="IPR036388">
    <property type="entry name" value="WH-like_DNA-bd_sf"/>
</dbReference>
<dbReference type="Pfam" id="PF01047">
    <property type="entry name" value="MarR"/>
    <property type="match status" value="1"/>
</dbReference>
<dbReference type="SUPFAM" id="SSF46785">
    <property type="entry name" value="Winged helix' DNA-binding domain"/>
    <property type="match status" value="1"/>
</dbReference>
<evidence type="ECO:0000313" key="4">
    <source>
        <dbReference type="Proteomes" id="UP000656813"/>
    </source>
</evidence>
<dbReference type="PANTHER" id="PTHR33164:SF67">
    <property type="entry name" value="TRANSCRIPTIONAL REGULATOR, MARR FAMILY"/>
    <property type="match status" value="1"/>
</dbReference>
<dbReference type="RefSeq" id="WP_188495142.1">
    <property type="nucleotide sequence ID" value="NZ_BMFV01000001.1"/>
</dbReference>
<dbReference type="GO" id="GO:0003677">
    <property type="term" value="F:DNA binding"/>
    <property type="evidence" value="ECO:0007669"/>
    <property type="project" value="UniProtKB-KW"/>
</dbReference>
<evidence type="ECO:0000259" key="2">
    <source>
        <dbReference type="PROSITE" id="PS50995"/>
    </source>
</evidence>
<proteinExistence type="predicted"/>
<dbReference type="AlphaFoldDB" id="A0A8J2ZS01"/>
<sequence>MDENQLNHIIERYEELNYLIHKRGEYLISQEIHAELTYDQQFALRHIHKRKTTTSSELAQFLNVNKSAITALIRRLEEKGLIKRERQSLDRRIVHLSLTTKGVQLFDECEKKINELVSQLIKRFKDQEIIQFIELYEKLALFLEETIETMKGVGNETHT</sequence>
<evidence type="ECO:0000256" key="1">
    <source>
        <dbReference type="ARBA" id="ARBA00023125"/>
    </source>
</evidence>
<keyword evidence="4" id="KW-1185">Reference proteome</keyword>
<reference evidence="3" key="2">
    <citation type="submission" date="2020-09" db="EMBL/GenBank/DDBJ databases">
        <authorList>
            <person name="Sun Q."/>
            <person name="Zhou Y."/>
        </authorList>
    </citation>
    <scope>NUCLEOTIDE SEQUENCE</scope>
    <source>
        <strain evidence="3">CGMCC 1.12777</strain>
    </source>
</reference>
<dbReference type="InterPro" id="IPR036390">
    <property type="entry name" value="WH_DNA-bd_sf"/>
</dbReference>
<reference evidence="3" key="1">
    <citation type="journal article" date="2014" name="Int. J. Syst. Evol. Microbiol.">
        <title>Complete genome sequence of Corynebacterium casei LMG S-19264T (=DSM 44701T), isolated from a smear-ripened cheese.</title>
        <authorList>
            <consortium name="US DOE Joint Genome Institute (JGI-PGF)"/>
            <person name="Walter F."/>
            <person name="Albersmeier A."/>
            <person name="Kalinowski J."/>
            <person name="Ruckert C."/>
        </authorList>
    </citation>
    <scope>NUCLEOTIDE SEQUENCE</scope>
    <source>
        <strain evidence="3">CGMCC 1.12777</strain>
    </source>
</reference>
<gene>
    <name evidence="3" type="ORF">GCM10007096_01950</name>
</gene>
<dbReference type="SMART" id="SM00347">
    <property type="entry name" value="HTH_MARR"/>
    <property type="match status" value="1"/>
</dbReference>
<dbReference type="InterPro" id="IPR000835">
    <property type="entry name" value="HTH_MarR-typ"/>
</dbReference>
<accession>A0A8J2ZS01</accession>
<protein>
    <submittedName>
        <fullName evidence="3">MarR family transcriptional regulator</fullName>
    </submittedName>
</protein>
<dbReference type="PROSITE" id="PS50995">
    <property type="entry name" value="HTH_MARR_2"/>
    <property type="match status" value="1"/>
</dbReference>
<keyword evidence="1" id="KW-0238">DNA-binding</keyword>
<dbReference type="Gene3D" id="1.10.10.10">
    <property type="entry name" value="Winged helix-like DNA-binding domain superfamily/Winged helix DNA-binding domain"/>
    <property type="match status" value="1"/>
</dbReference>
<dbReference type="GO" id="GO:0003700">
    <property type="term" value="F:DNA-binding transcription factor activity"/>
    <property type="evidence" value="ECO:0007669"/>
    <property type="project" value="InterPro"/>
</dbReference>
<dbReference type="Proteomes" id="UP000656813">
    <property type="component" value="Unassembled WGS sequence"/>
</dbReference>
<comment type="caution">
    <text evidence="3">The sequence shown here is derived from an EMBL/GenBank/DDBJ whole genome shotgun (WGS) entry which is preliminary data.</text>
</comment>
<dbReference type="PRINTS" id="PR00598">
    <property type="entry name" value="HTHMARR"/>
</dbReference>
<organism evidence="3 4">
    <name type="scientific">Pullulanibacillus pueri</name>
    <dbReference type="NCBI Taxonomy" id="1437324"/>
    <lineage>
        <taxon>Bacteria</taxon>
        <taxon>Bacillati</taxon>
        <taxon>Bacillota</taxon>
        <taxon>Bacilli</taxon>
        <taxon>Bacillales</taxon>
        <taxon>Sporolactobacillaceae</taxon>
        <taxon>Pullulanibacillus</taxon>
    </lineage>
</organism>
<dbReference type="InterPro" id="IPR039422">
    <property type="entry name" value="MarR/SlyA-like"/>
</dbReference>
<feature type="domain" description="HTH marR-type" evidence="2">
    <location>
        <begin position="1"/>
        <end position="141"/>
    </location>
</feature>
<dbReference type="PANTHER" id="PTHR33164">
    <property type="entry name" value="TRANSCRIPTIONAL REGULATOR, MARR FAMILY"/>
    <property type="match status" value="1"/>
</dbReference>
<name>A0A8J2ZS01_9BACL</name>
<dbReference type="GO" id="GO:0006950">
    <property type="term" value="P:response to stress"/>
    <property type="evidence" value="ECO:0007669"/>
    <property type="project" value="TreeGrafter"/>
</dbReference>
<evidence type="ECO:0000313" key="3">
    <source>
        <dbReference type="EMBL" id="GGH74081.1"/>
    </source>
</evidence>